<reference evidence="2 3" key="1">
    <citation type="journal article" date="2024" name="Science">
        <title>Giant polyketide synthase enzymes in the biosynthesis of giant marine polyether toxins.</title>
        <authorList>
            <person name="Fallon T.R."/>
            <person name="Shende V.V."/>
            <person name="Wierzbicki I.H."/>
            <person name="Pendleton A.L."/>
            <person name="Watervoot N.F."/>
            <person name="Auber R.P."/>
            <person name="Gonzalez D.J."/>
            <person name="Wisecaver J.H."/>
            <person name="Moore B.S."/>
        </authorList>
    </citation>
    <scope>NUCLEOTIDE SEQUENCE [LARGE SCALE GENOMIC DNA]</scope>
    <source>
        <strain evidence="2 3">12B1</strain>
    </source>
</reference>
<keyword evidence="1" id="KW-0472">Membrane</keyword>
<evidence type="ECO:0000256" key="1">
    <source>
        <dbReference type="SAM" id="Phobius"/>
    </source>
</evidence>
<feature type="transmembrane region" description="Helical" evidence="1">
    <location>
        <begin position="19"/>
        <end position="36"/>
    </location>
</feature>
<comment type="caution">
    <text evidence="2">The sequence shown here is derived from an EMBL/GenBank/DDBJ whole genome shotgun (WGS) entry which is preliminary data.</text>
</comment>
<feature type="transmembrane region" description="Helical" evidence="1">
    <location>
        <begin position="166"/>
        <end position="190"/>
    </location>
</feature>
<keyword evidence="3" id="KW-1185">Reference proteome</keyword>
<keyword evidence="1" id="KW-1133">Transmembrane helix</keyword>
<dbReference type="EMBL" id="JBGBPQ010000030">
    <property type="protein sequence ID" value="KAL1495867.1"/>
    <property type="molecule type" value="Genomic_DNA"/>
</dbReference>
<sequence>MAPELSAATLERHRYRHTLWNLSALAVINGCNFLWLHRTVFRGVNYWSDLLCDVAMAAYQLCETAVDIRWPHVTSSLRAAVTHHLVTVSGILYLRLLAQNVAQRPFLIDCVKHEVVLFGECQNIPRMAMRIMRRGTPWYTATSHFSDALLILRLLYWPIIPIRNSYIMWLAGDTLVISLSVPLFIGHYIVYAQQWRLFRKDVQRIAASLRAALFGAQPRKEE</sequence>
<evidence type="ECO:0000313" key="3">
    <source>
        <dbReference type="Proteomes" id="UP001515480"/>
    </source>
</evidence>
<gene>
    <name evidence="2" type="ORF">AB1Y20_014511</name>
</gene>
<protein>
    <recommendedName>
        <fullName evidence="4">TLC domain-containing protein</fullName>
    </recommendedName>
</protein>
<organism evidence="2 3">
    <name type="scientific">Prymnesium parvum</name>
    <name type="common">Toxic golden alga</name>
    <dbReference type="NCBI Taxonomy" id="97485"/>
    <lineage>
        <taxon>Eukaryota</taxon>
        <taxon>Haptista</taxon>
        <taxon>Haptophyta</taxon>
        <taxon>Prymnesiophyceae</taxon>
        <taxon>Prymnesiales</taxon>
        <taxon>Prymnesiaceae</taxon>
        <taxon>Prymnesium</taxon>
    </lineage>
</organism>
<dbReference type="Proteomes" id="UP001515480">
    <property type="component" value="Unassembled WGS sequence"/>
</dbReference>
<evidence type="ECO:0000313" key="2">
    <source>
        <dbReference type="EMBL" id="KAL1495867.1"/>
    </source>
</evidence>
<evidence type="ECO:0008006" key="4">
    <source>
        <dbReference type="Google" id="ProtNLM"/>
    </source>
</evidence>
<name>A0AB34IDM1_PRYPA</name>
<accession>A0AB34IDM1</accession>
<proteinExistence type="predicted"/>
<feature type="transmembrane region" description="Helical" evidence="1">
    <location>
        <begin position="136"/>
        <end position="160"/>
    </location>
</feature>
<keyword evidence="1" id="KW-0812">Transmembrane</keyword>
<dbReference type="AlphaFoldDB" id="A0AB34IDM1"/>